<protein>
    <submittedName>
        <fullName evidence="7">Response regulator</fullName>
    </submittedName>
</protein>
<dbReference type="InterPro" id="IPR050595">
    <property type="entry name" value="Bact_response_regulator"/>
</dbReference>
<feature type="modified residue" description="4-aspartylphosphate" evidence="5">
    <location>
        <position position="51"/>
    </location>
</feature>
<proteinExistence type="predicted"/>
<dbReference type="Gene3D" id="3.40.50.2300">
    <property type="match status" value="1"/>
</dbReference>
<organism evidence="7 8">
    <name type="scientific">Macrococcus armenti</name>
    <dbReference type="NCBI Taxonomy" id="2875764"/>
    <lineage>
        <taxon>Bacteria</taxon>
        <taxon>Bacillati</taxon>
        <taxon>Bacillota</taxon>
        <taxon>Bacilli</taxon>
        <taxon>Bacillales</taxon>
        <taxon>Staphylococcaceae</taxon>
        <taxon>Macrococcus</taxon>
    </lineage>
</organism>
<reference evidence="7" key="1">
    <citation type="submission" date="2022-03" db="EMBL/GenBank/DDBJ databases">
        <authorList>
            <person name="Vrbovska V."/>
            <person name="Kovarovic V."/>
            <person name="Botka T."/>
            <person name="Pantucek R."/>
        </authorList>
    </citation>
    <scope>NUCLEOTIDE SEQUENCE</scope>
    <source>
        <strain evidence="7">CCM 2609</strain>
    </source>
</reference>
<dbReference type="InterPro" id="IPR001789">
    <property type="entry name" value="Sig_transdc_resp-reg_receiver"/>
</dbReference>
<keyword evidence="3" id="KW-0238">DNA-binding</keyword>
<feature type="domain" description="Response regulatory" evidence="6">
    <location>
        <begin position="2"/>
        <end position="115"/>
    </location>
</feature>
<evidence type="ECO:0000313" key="8">
    <source>
        <dbReference type="Proteomes" id="UP000830343"/>
    </source>
</evidence>
<evidence type="ECO:0000256" key="2">
    <source>
        <dbReference type="ARBA" id="ARBA00023015"/>
    </source>
</evidence>
<reference evidence="7" key="2">
    <citation type="submission" date="2022-04" db="EMBL/GenBank/DDBJ databases">
        <title>Antimicrobial genetic elements in methicillin-resistant Macrococcus armenti.</title>
        <authorList>
            <person name="Keller J.E."/>
            <person name="Schwendener S."/>
            <person name="Pantucek R."/>
            <person name="Perreten V."/>
        </authorList>
    </citation>
    <scope>NUCLEOTIDE SEQUENCE</scope>
    <source>
        <strain evidence="7">CCM 2609</strain>
    </source>
</reference>
<dbReference type="InterPro" id="IPR011006">
    <property type="entry name" value="CheY-like_superfamily"/>
</dbReference>
<dbReference type="SMART" id="SM00448">
    <property type="entry name" value="REC"/>
    <property type="match status" value="1"/>
</dbReference>
<dbReference type="EMBL" id="CP094348">
    <property type="protein sequence ID" value="UOB20315.1"/>
    <property type="molecule type" value="Genomic_DNA"/>
</dbReference>
<keyword evidence="2" id="KW-0805">Transcription regulation</keyword>
<dbReference type="RefSeq" id="WP_224187246.1">
    <property type="nucleotide sequence ID" value="NZ_CP083592.1"/>
</dbReference>
<dbReference type="PANTHER" id="PTHR44591:SF3">
    <property type="entry name" value="RESPONSE REGULATORY DOMAIN-CONTAINING PROTEIN"/>
    <property type="match status" value="1"/>
</dbReference>
<evidence type="ECO:0000256" key="5">
    <source>
        <dbReference type="PROSITE-ProRule" id="PRU00169"/>
    </source>
</evidence>
<evidence type="ECO:0000313" key="7">
    <source>
        <dbReference type="EMBL" id="UOB20315.1"/>
    </source>
</evidence>
<gene>
    <name evidence="7" type="ORF">MRZ06_10040</name>
</gene>
<name>A0ABY3ZTT1_9STAP</name>
<evidence type="ECO:0000256" key="1">
    <source>
        <dbReference type="ARBA" id="ARBA00022553"/>
    </source>
</evidence>
<dbReference type="Proteomes" id="UP000830343">
    <property type="component" value="Chromosome"/>
</dbReference>
<accession>A0ABY3ZTT1</accession>
<dbReference type="SUPFAM" id="SSF52172">
    <property type="entry name" value="CheY-like"/>
    <property type="match status" value="1"/>
</dbReference>
<keyword evidence="1 5" id="KW-0597">Phosphoprotein</keyword>
<keyword evidence="8" id="KW-1185">Reference proteome</keyword>
<evidence type="ECO:0000256" key="4">
    <source>
        <dbReference type="ARBA" id="ARBA00023163"/>
    </source>
</evidence>
<evidence type="ECO:0000256" key="3">
    <source>
        <dbReference type="ARBA" id="ARBA00023125"/>
    </source>
</evidence>
<keyword evidence="4" id="KW-0804">Transcription</keyword>
<evidence type="ECO:0000259" key="6">
    <source>
        <dbReference type="PROSITE" id="PS50110"/>
    </source>
</evidence>
<dbReference type="PANTHER" id="PTHR44591">
    <property type="entry name" value="STRESS RESPONSE REGULATOR PROTEIN 1"/>
    <property type="match status" value="1"/>
</dbReference>
<dbReference type="CDD" id="cd00156">
    <property type="entry name" value="REC"/>
    <property type="match status" value="1"/>
</dbReference>
<dbReference type="PROSITE" id="PS50110">
    <property type="entry name" value="RESPONSE_REGULATORY"/>
    <property type="match status" value="1"/>
</dbReference>
<dbReference type="Pfam" id="PF00072">
    <property type="entry name" value="Response_reg"/>
    <property type="match status" value="1"/>
</dbReference>
<sequence length="116" mass="13490">MKILIVDDEMNIRLLLKEILMMNNVDSDEAEHGKMGLEKVMQQHYDMIFLDRRMPIMSGDETLVEMRKHTDVPIYLISAFQTDEQIAELKQNGATGILMKPFTIEEVTNIVQNYTK</sequence>